<evidence type="ECO:0000313" key="3">
    <source>
        <dbReference type="Proteomes" id="UP000316621"/>
    </source>
</evidence>
<dbReference type="InterPro" id="IPR016135">
    <property type="entry name" value="UBQ-conjugating_enzyme/RWD"/>
</dbReference>
<organism evidence="2 3">
    <name type="scientific">Papaver somniferum</name>
    <name type="common">Opium poppy</name>
    <dbReference type="NCBI Taxonomy" id="3469"/>
    <lineage>
        <taxon>Eukaryota</taxon>
        <taxon>Viridiplantae</taxon>
        <taxon>Streptophyta</taxon>
        <taxon>Embryophyta</taxon>
        <taxon>Tracheophyta</taxon>
        <taxon>Spermatophyta</taxon>
        <taxon>Magnoliopsida</taxon>
        <taxon>Ranunculales</taxon>
        <taxon>Papaveraceae</taxon>
        <taxon>Papaveroideae</taxon>
        <taxon>Papaver</taxon>
    </lineage>
</organism>
<dbReference type="Gramene" id="RZC66086">
    <property type="protein sequence ID" value="RZC66086"/>
    <property type="gene ID" value="C5167_009782"/>
</dbReference>
<dbReference type="PROSITE" id="PS50127">
    <property type="entry name" value="UBC_2"/>
    <property type="match status" value="1"/>
</dbReference>
<dbReference type="Pfam" id="PF00179">
    <property type="entry name" value="UQ_con"/>
    <property type="match status" value="1"/>
</dbReference>
<evidence type="ECO:0000313" key="2">
    <source>
        <dbReference type="EMBL" id="RZC66086.1"/>
    </source>
</evidence>
<dbReference type="InterPro" id="IPR000608">
    <property type="entry name" value="UBC"/>
</dbReference>
<feature type="domain" description="UBC core" evidence="1">
    <location>
        <begin position="34"/>
        <end position="124"/>
    </location>
</feature>
<proteinExistence type="predicted"/>
<reference evidence="2 3" key="1">
    <citation type="journal article" date="2018" name="Science">
        <title>The opium poppy genome and morphinan production.</title>
        <authorList>
            <person name="Guo L."/>
            <person name="Winzer T."/>
            <person name="Yang X."/>
            <person name="Li Y."/>
            <person name="Ning Z."/>
            <person name="He Z."/>
            <person name="Teodor R."/>
            <person name="Lu Y."/>
            <person name="Bowser T.A."/>
            <person name="Graham I.A."/>
            <person name="Ye K."/>
        </authorList>
    </citation>
    <scope>NUCLEOTIDE SEQUENCE [LARGE SCALE GENOMIC DNA]</scope>
    <source>
        <strain evidence="3">cv. HN1</strain>
        <tissue evidence="2">Leaves</tissue>
    </source>
</reference>
<dbReference type="EMBL" id="CM010720">
    <property type="protein sequence ID" value="RZC66086.1"/>
    <property type="molecule type" value="Genomic_DNA"/>
</dbReference>
<dbReference type="Gene3D" id="3.10.110.10">
    <property type="entry name" value="Ubiquitin Conjugating Enzyme"/>
    <property type="match status" value="1"/>
</dbReference>
<name>A0A4Y7JZU3_PAPSO</name>
<sequence>MIESKPDHFLDDLRLNNLWPELKRLDQLIVVVRWHQRRIQKELKDLERDLPISCSAGPVAEDMFHWKATIMGPSDNPFGGGVFTLSIHQRFAEEWENAHNGSLPSTREEKREFKVPLAYELSVN</sequence>
<evidence type="ECO:0000259" key="1">
    <source>
        <dbReference type="PROSITE" id="PS50127"/>
    </source>
</evidence>
<dbReference type="AlphaFoldDB" id="A0A4Y7JZU3"/>
<dbReference type="Proteomes" id="UP000316621">
    <property type="component" value="Chromosome 6"/>
</dbReference>
<dbReference type="SUPFAM" id="SSF54495">
    <property type="entry name" value="UBC-like"/>
    <property type="match status" value="1"/>
</dbReference>
<accession>A0A4Y7JZU3</accession>
<keyword evidence="3" id="KW-1185">Reference proteome</keyword>
<dbReference type="OrthoDB" id="1479104at2759"/>
<gene>
    <name evidence="2" type="ORF">C5167_009782</name>
</gene>
<protein>
    <recommendedName>
        <fullName evidence="1">UBC core domain-containing protein</fullName>
    </recommendedName>
</protein>